<keyword evidence="2 4" id="KW-0798">TonB box</keyword>
<organism evidence="8 9">
    <name type="scientific">Pacificimonas pallii</name>
    <dbReference type="NCBI Taxonomy" id="2827236"/>
    <lineage>
        <taxon>Bacteria</taxon>
        <taxon>Pseudomonadati</taxon>
        <taxon>Pseudomonadota</taxon>
        <taxon>Alphaproteobacteria</taxon>
        <taxon>Sphingomonadales</taxon>
        <taxon>Sphingosinicellaceae</taxon>
        <taxon>Pacificimonas</taxon>
    </lineage>
</organism>
<accession>A0ABS6SA94</accession>
<evidence type="ECO:0000256" key="5">
    <source>
        <dbReference type="SAM" id="SignalP"/>
    </source>
</evidence>
<evidence type="ECO:0000256" key="4">
    <source>
        <dbReference type="RuleBase" id="RU003357"/>
    </source>
</evidence>
<proteinExistence type="inferred from homology"/>
<comment type="similarity">
    <text evidence="3 4">Belongs to the TonB-dependent receptor family.</text>
</comment>
<keyword evidence="9" id="KW-1185">Reference proteome</keyword>
<gene>
    <name evidence="8" type="ORF">KCG44_00690</name>
</gene>
<comment type="caution">
    <text evidence="8">The sequence shown here is derived from an EMBL/GenBank/DDBJ whole genome shotgun (WGS) entry which is preliminary data.</text>
</comment>
<feature type="domain" description="TonB-dependent receptor-like beta-barrel" evidence="6">
    <location>
        <begin position="293"/>
        <end position="679"/>
    </location>
</feature>
<keyword evidence="3" id="KW-1134">Transmembrane beta strand</keyword>
<protein>
    <submittedName>
        <fullName evidence="8">TonB-dependent receptor</fullName>
    </submittedName>
</protein>
<evidence type="ECO:0000256" key="3">
    <source>
        <dbReference type="PROSITE-ProRule" id="PRU01360"/>
    </source>
</evidence>
<keyword evidence="3" id="KW-0813">Transport</keyword>
<dbReference type="Pfam" id="PF00593">
    <property type="entry name" value="TonB_dep_Rec_b-barrel"/>
    <property type="match status" value="1"/>
</dbReference>
<feature type="domain" description="TonB-dependent receptor plug" evidence="7">
    <location>
        <begin position="54"/>
        <end position="160"/>
    </location>
</feature>
<keyword evidence="3 4" id="KW-0472">Membrane</keyword>
<sequence length="712" mass="77583">MKKAWLLCTAISVMAFAAPVAAQSTGAPASDDIDDAEAGTDVIVVTAAKRVQDVIDVPIAIATISGDELEQRGIGTVSDLQFAVPGMTMREDGPGSNTIFLRGIVNQYGNGAVVGQYLDELPMTLTAFDQLDVRAHDLERVEVLKGPQGTLYGQGSVAGTVRYITKKPVLDAFEGSLAATLSAVDGGDIGWGFENVMNLPIVEDKLGLRIASRVEGGGGWQDQPAAGIKNGNDQKLVNIRAKALWRATDRLDVEVMYIFHRNKVELGLGYENPDRTVFVAGDPSTVLVPKIQENHIGNLTLTADLGFATLTSATSYIDNDHQYPFAYQCGLDTNCDPFEGNDDRFDTGSLFTQEVRLATQDSGPLQWTVGFFYADLKDNLIADYRTFDASSETPFVSIFTDRFVSEASSESYALFGDVSYQLTDRLQVGVGGRYFHDKQKTASTDFFFLVPDLTEQSGSFEDFSPRGYVKYDISDTVNFYASVGSGFRSGGFNSPGDPPYEPENVLTYEAGIKGRSADGGITFELAGFFNDYSDMLRRGLVFNGLNFTSQLSNIGDVEIIGLEGGISVEAAQGLTLSATGAWIDTEVKAIDAADATNLPGDALDYVPEISFSISGHYEFDWSADMPGFARIDYSYRDKVSYIDRTTFDVFPQFSDSIGLLNARIGVEVSDVSVELFATNITNENKWLDPYHQWRNANRTRPRTVGVKVGMDF</sequence>
<keyword evidence="5" id="KW-0732">Signal</keyword>
<dbReference type="RefSeq" id="WP_218443572.1">
    <property type="nucleotide sequence ID" value="NZ_JAGSPA010000001.1"/>
</dbReference>
<evidence type="ECO:0000256" key="1">
    <source>
        <dbReference type="ARBA" id="ARBA00023065"/>
    </source>
</evidence>
<feature type="signal peptide" evidence="5">
    <location>
        <begin position="1"/>
        <end position="17"/>
    </location>
</feature>
<evidence type="ECO:0000259" key="7">
    <source>
        <dbReference type="Pfam" id="PF07715"/>
    </source>
</evidence>
<dbReference type="EMBL" id="JAGSPA010000001">
    <property type="protein sequence ID" value="MBV7255292.1"/>
    <property type="molecule type" value="Genomic_DNA"/>
</dbReference>
<dbReference type="PANTHER" id="PTHR32552:SF81">
    <property type="entry name" value="TONB-DEPENDENT OUTER MEMBRANE RECEPTOR"/>
    <property type="match status" value="1"/>
</dbReference>
<reference evidence="8 9" key="1">
    <citation type="submission" date="2021-04" db="EMBL/GenBank/DDBJ databases">
        <authorList>
            <person name="Pira H."/>
            <person name="Risdian C."/>
            <person name="Wink J."/>
        </authorList>
    </citation>
    <scope>NUCLEOTIDE SEQUENCE [LARGE SCALE GENOMIC DNA]</scope>
    <source>
        <strain evidence="8 9">WHA3</strain>
    </source>
</reference>
<dbReference type="PANTHER" id="PTHR32552">
    <property type="entry name" value="FERRICHROME IRON RECEPTOR-RELATED"/>
    <property type="match status" value="1"/>
</dbReference>
<dbReference type="InterPro" id="IPR039426">
    <property type="entry name" value="TonB-dep_rcpt-like"/>
</dbReference>
<dbReference type="CDD" id="cd01347">
    <property type="entry name" value="ligand_gated_channel"/>
    <property type="match status" value="1"/>
</dbReference>
<dbReference type="Pfam" id="PF07715">
    <property type="entry name" value="Plug"/>
    <property type="match status" value="1"/>
</dbReference>
<evidence type="ECO:0000313" key="8">
    <source>
        <dbReference type="EMBL" id="MBV7255292.1"/>
    </source>
</evidence>
<evidence type="ECO:0000259" key="6">
    <source>
        <dbReference type="Pfam" id="PF00593"/>
    </source>
</evidence>
<comment type="subcellular location">
    <subcellularLocation>
        <location evidence="3">Cell outer membrane</location>
        <topology evidence="3">Multi-pass membrane protein</topology>
    </subcellularLocation>
</comment>
<keyword evidence="1" id="KW-0406">Ion transport</keyword>
<evidence type="ECO:0000256" key="2">
    <source>
        <dbReference type="ARBA" id="ARBA00023077"/>
    </source>
</evidence>
<name>A0ABS6SA94_9SPHN</name>
<dbReference type="InterPro" id="IPR012910">
    <property type="entry name" value="Plug_dom"/>
</dbReference>
<keyword evidence="3" id="KW-0998">Cell outer membrane</keyword>
<dbReference type="InterPro" id="IPR000531">
    <property type="entry name" value="Beta-barrel_TonB"/>
</dbReference>
<dbReference type="PROSITE" id="PS52016">
    <property type="entry name" value="TONB_DEPENDENT_REC_3"/>
    <property type="match status" value="1"/>
</dbReference>
<feature type="chain" id="PRO_5046858944" evidence="5">
    <location>
        <begin position="18"/>
        <end position="712"/>
    </location>
</feature>
<evidence type="ECO:0000313" key="9">
    <source>
        <dbReference type="Proteomes" id="UP000722336"/>
    </source>
</evidence>
<keyword evidence="3" id="KW-0812">Transmembrane</keyword>
<keyword evidence="8" id="KW-0675">Receptor</keyword>
<dbReference type="Proteomes" id="UP000722336">
    <property type="component" value="Unassembled WGS sequence"/>
</dbReference>